<name>A0A645GC16_9ZZZZ</name>
<sequence>MAFYGARGSDGEAAHAHEFLQDRRSAGHARLDRGSEKLVQTVPGGGPARDAAPRRDRHVRPEGDRQEDQPRRKHQGPDVGAL</sequence>
<protein>
    <submittedName>
        <fullName evidence="2">Uncharacterized protein</fullName>
    </submittedName>
</protein>
<reference evidence="2" key="1">
    <citation type="submission" date="2019-08" db="EMBL/GenBank/DDBJ databases">
        <authorList>
            <person name="Kucharzyk K."/>
            <person name="Murdoch R.W."/>
            <person name="Higgins S."/>
            <person name="Loffler F."/>
        </authorList>
    </citation>
    <scope>NUCLEOTIDE SEQUENCE</scope>
</reference>
<evidence type="ECO:0000313" key="2">
    <source>
        <dbReference type="EMBL" id="MPN24457.1"/>
    </source>
</evidence>
<evidence type="ECO:0000256" key="1">
    <source>
        <dbReference type="SAM" id="MobiDB-lite"/>
    </source>
</evidence>
<feature type="compositionally biased region" description="Basic and acidic residues" evidence="1">
    <location>
        <begin position="9"/>
        <end position="36"/>
    </location>
</feature>
<accession>A0A645GC16</accession>
<dbReference type="AlphaFoldDB" id="A0A645GC16"/>
<feature type="region of interest" description="Disordered" evidence="1">
    <location>
        <begin position="1"/>
        <end position="82"/>
    </location>
</feature>
<comment type="caution">
    <text evidence="2">The sequence shown here is derived from an EMBL/GenBank/DDBJ whole genome shotgun (WGS) entry which is preliminary data.</text>
</comment>
<dbReference type="EMBL" id="VSSQ01073315">
    <property type="protein sequence ID" value="MPN24457.1"/>
    <property type="molecule type" value="Genomic_DNA"/>
</dbReference>
<organism evidence="2">
    <name type="scientific">bioreactor metagenome</name>
    <dbReference type="NCBI Taxonomy" id="1076179"/>
    <lineage>
        <taxon>unclassified sequences</taxon>
        <taxon>metagenomes</taxon>
        <taxon>ecological metagenomes</taxon>
    </lineage>
</organism>
<proteinExistence type="predicted"/>
<gene>
    <name evidence="2" type="ORF">SDC9_171856</name>
</gene>
<feature type="compositionally biased region" description="Basic and acidic residues" evidence="1">
    <location>
        <begin position="51"/>
        <end position="70"/>
    </location>
</feature>